<keyword evidence="7" id="KW-0479">Metal-binding</keyword>
<feature type="disulfide bond" evidence="18">
    <location>
        <begin position="784"/>
        <end position="811"/>
    </location>
</feature>
<evidence type="ECO:0000259" key="20">
    <source>
        <dbReference type="PROSITE" id="PS50026"/>
    </source>
</evidence>
<evidence type="ECO:0000256" key="11">
    <source>
        <dbReference type="ARBA" id="ARBA00022837"/>
    </source>
</evidence>
<dbReference type="RefSeq" id="XP_054837984.1">
    <property type="nucleotide sequence ID" value="XM_054982009.1"/>
</dbReference>
<dbReference type="PROSITE" id="PS50026">
    <property type="entry name" value="EGF_3"/>
    <property type="match status" value="1"/>
</dbReference>
<dbReference type="CDD" id="cd00054">
    <property type="entry name" value="EGF_CA"/>
    <property type="match status" value="1"/>
</dbReference>
<keyword evidence="12" id="KW-0130">Cell adhesion</keyword>
<dbReference type="GO" id="GO:0046872">
    <property type="term" value="F:metal ion binding"/>
    <property type="evidence" value="ECO:0007669"/>
    <property type="project" value="UniProtKB-KW"/>
</dbReference>
<keyword evidence="11" id="KW-0106">Calcium</keyword>
<feature type="domain" description="Sushi" evidence="22">
    <location>
        <begin position="193"/>
        <end position="255"/>
    </location>
</feature>
<dbReference type="PANTHER" id="PTHR45656">
    <property type="entry name" value="PROTEIN CBR-CLEC-78"/>
    <property type="match status" value="1"/>
</dbReference>
<feature type="disulfide bond" evidence="18">
    <location>
        <begin position="722"/>
        <end position="749"/>
    </location>
</feature>
<dbReference type="Pfam" id="PF00084">
    <property type="entry name" value="Sushi"/>
    <property type="match status" value="10"/>
</dbReference>
<keyword evidence="4 17" id="KW-0245">EGF-like domain</keyword>
<dbReference type="InterPro" id="IPR016186">
    <property type="entry name" value="C-type_lectin-like/link_sf"/>
</dbReference>
<dbReference type="SUPFAM" id="SSF56436">
    <property type="entry name" value="C-type lectin-like"/>
    <property type="match status" value="1"/>
</dbReference>
<feature type="domain" description="Sushi" evidence="22">
    <location>
        <begin position="504"/>
        <end position="565"/>
    </location>
</feature>
<evidence type="ECO:0000256" key="6">
    <source>
        <dbReference type="ARBA" id="ARBA00022692"/>
    </source>
</evidence>
<keyword evidence="9" id="KW-0430">Lectin</keyword>
<evidence type="ECO:0000256" key="1">
    <source>
        <dbReference type="ARBA" id="ARBA00004251"/>
    </source>
</evidence>
<dbReference type="InterPro" id="IPR000436">
    <property type="entry name" value="Sushi_SCR_CCP_dom"/>
</dbReference>
<feature type="domain" description="C-type lectin" evidence="21">
    <location>
        <begin position="33"/>
        <end position="154"/>
    </location>
</feature>
<evidence type="ECO:0000256" key="4">
    <source>
        <dbReference type="ARBA" id="ARBA00022536"/>
    </source>
</evidence>
<accession>A0AA97JJA7</accession>
<keyword evidence="3" id="KW-1003">Cell membrane</keyword>
<feature type="domain" description="Sushi" evidence="22">
    <location>
        <begin position="752"/>
        <end position="813"/>
    </location>
</feature>
<dbReference type="PROSITE" id="PS50923">
    <property type="entry name" value="SUSHI"/>
    <property type="match status" value="10"/>
</dbReference>
<dbReference type="InterPro" id="IPR033991">
    <property type="entry name" value="Selectin_CTLD"/>
</dbReference>
<keyword evidence="8" id="KW-0732">Signal</keyword>
<keyword evidence="6 19" id="KW-0812">Transmembrane</keyword>
<evidence type="ECO:0000259" key="21">
    <source>
        <dbReference type="PROSITE" id="PS50041"/>
    </source>
</evidence>
<dbReference type="Gene3D" id="2.10.70.10">
    <property type="entry name" value="Complement Module, domain 1"/>
    <property type="match status" value="10"/>
</dbReference>
<feature type="domain" description="Sushi" evidence="22">
    <location>
        <begin position="380"/>
        <end position="441"/>
    </location>
</feature>
<dbReference type="PRINTS" id="PR00343">
    <property type="entry name" value="SELECTIN"/>
</dbReference>
<feature type="domain" description="EGF-like" evidence="20">
    <location>
        <begin position="154"/>
        <end position="190"/>
    </location>
</feature>
<dbReference type="KEGG" id="emc:129331446"/>
<dbReference type="GO" id="GO:0030246">
    <property type="term" value="F:carbohydrate binding"/>
    <property type="evidence" value="ECO:0007669"/>
    <property type="project" value="UniProtKB-KW"/>
</dbReference>
<feature type="disulfide bond" evidence="18">
    <location>
        <begin position="536"/>
        <end position="563"/>
    </location>
</feature>
<feature type="disulfide bond" evidence="18">
    <location>
        <begin position="350"/>
        <end position="377"/>
    </location>
</feature>
<evidence type="ECO:0000256" key="14">
    <source>
        <dbReference type="ARBA" id="ARBA00023136"/>
    </source>
</evidence>
<evidence type="ECO:0000259" key="22">
    <source>
        <dbReference type="PROSITE" id="PS50923"/>
    </source>
</evidence>
<dbReference type="CDD" id="cd00033">
    <property type="entry name" value="CCP"/>
    <property type="match status" value="10"/>
</dbReference>
<evidence type="ECO:0000256" key="13">
    <source>
        <dbReference type="ARBA" id="ARBA00022989"/>
    </source>
</evidence>
<dbReference type="InterPro" id="IPR051277">
    <property type="entry name" value="SEZ6_CSMD_C4BPB_Regulators"/>
</dbReference>
<evidence type="ECO:0000256" key="10">
    <source>
        <dbReference type="ARBA" id="ARBA00022737"/>
    </source>
</evidence>
<dbReference type="CTD" id="6403"/>
<protein>
    <submittedName>
        <fullName evidence="24">P-selectin isoform X1</fullName>
    </submittedName>
</protein>
<evidence type="ECO:0000313" key="23">
    <source>
        <dbReference type="Proteomes" id="UP001190640"/>
    </source>
</evidence>
<evidence type="ECO:0000256" key="3">
    <source>
        <dbReference type="ARBA" id="ARBA00022475"/>
    </source>
</evidence>
<dbReference type="PROSITE" id="PS00022">
    <property type="entry name" value="EGF_1"/>
    <property type="match status" value="1"/>
</dbReference>
<feature type="domain" description="Sushi" evidence="22">
    <location>
        <begin position="256"/>
        <end position="317"/>
    </location>
</feature>
<keyword evidence="16" id="KW-0325">Glycoprotein</keyword>
<feature type="domain" description="Sushi" evidence="22">
    <location>
        <begin position="628"/>
        <end position="689"/>
    </location>
</feature>
<feature type="disulfide bond" evidence="18">
    <location>
        <begin position="412"/>
        <end position="439"/>
    </location>
</feature>
<evidence type="ECO:0000256" key="17">
    <source>
        <dbReference type="PROSITE-ProRule" id="PRU00076"/>
    </source>
</evidence>
<dbReference type="FunFam" id="2.10.25.10:FF:000176">
    <property type="entry name" value="Selectin P"/>
    <property type="match status" value="1"/>
</dbReference>
<sequence length="881" mass="97357">MGVTSRWSWHRWMDENVLVVAVISWVLLSPMDVGAWTYHYGTESELTWEQARSFCRTFFTDLVAIQNQEEIHYLNEFIPRHKTYYWIGIRKIKNIWTWVGTNKTLTKEAENWAKGEPNNKRSNQDCVEIYIKRDLESGKWNDEPCTKKKRALCYTASCQPSSCSQNGECVETIGNYTCVCYPGFFGPECEEVVKCREFDAVHRPLSVNCSHPLKSFSYKSSCTFSCDEGFEVSGPDTSQCSPYGNWTAQVPQCVAVQCRPLNTPSNGERHCSPVHGEFQYQSTCRFTCTEGFVVNGAETSICEASGRWTYPEPICQVKQCQEIESPARGTMDCINPLGDFAYNSTCSFACETGFQLSGSEILHCSSSGQWTAAVPICHAVQCQPLGVPIHGNITCSHLHGDFQYQSRCTFHCSEGFQLLGEEETLCTASREWTSPPPVCQVIDCPKLDAPKDGGLNCSHLHGDFTYSSRCTFSCNTGFVLVGQERRQCTALGLWTEKPPFCEAVKCHSLQSPEKGKMTCSHPVEEFAYQSTCEFTCEPGFALAGTKTTGCLASGNWSDPFPTCQVIGCPKLDVPENGGLNCSHPHRDFAYSSTCTFSCNMGFVRVGQEKLRCTAMGQWTENPPFCEAAKCPVLHAPDNSHFNCSHPHGDFAYGSSCNFSCNAGFKLVGLEMLDCLAIGNWTDQLPSCKAVPCPALGSPDNGRGNCSHPHGFFAFNSSCLFSCDSGFELVGSEMLQCMAKEKWTGDMPICEAVSCPQLVNQEHMVMNCSHPWGPFRYSSTCHLHCADGYILNGTSRVECQPEGHWSAEMPVCQENVASFLKQALLYTGGVTASVIGLLVSGTLIVLAIRHFSKKEEKNKLLNSTSDLGAPGVFSNAAFDSYS</sequence>
<feature type="disulfide bond" evidence="18">
    <location>
        <begin position="226"/>
        <end position="253"/>
    </location>
</feature>
<feature type="disulfide bond" evidence="18">
    <location>
        <begin position="288"/>
        <end position="315"/>
    </location>
</feature>
<dbReference type="InterPro" id="IPR018378">
    <property type="entry name" value="C-type_lectin_CS"/>
</dbReference>
<dbReference type="AlphaFoldDB" id="A0AA97JJA7"/>
<comment type="subcellular location">
    <subcellularLocation>
        <location evidence="1">Cell membrane</location>
        <topology evidence="1">Single-pass type I membrane protein</topology>
    </subcellularLocation>
</comment>
<feature type="disulfide bond" evidence="18">
    <location>
        <begin position="474"/>
        <end position="501"/>
    </location>
</feature>
<dbReference type="GeneID" id="129331446"/>
<feature type="disulfide bond" evidence="18">
    <location>
        <begin position="598"/>
        <end position="625"/>
    </location>
</feature>
<keyword evidence="5 18" id="KW-0768">Sushi</keyword>
<name>A0AA97JJA7_EUBMA</name>
<feature type="domain" description="Sushi" evidence="22">
    <location>
        <begin position="566"/>
        <end position="627"/>
    </location>
</feature>
<keyword evidence="15 17" id="KW-1015">Disulfide bond</keyword>
<dbReference type="GO" id="GO:0007155">
    <property type="term" value="P:cell adhesion"/>
    <property type="evidence" value="ECO:0007669"/>
    <property type="project" value="UniProtKB-KW"/>
</dbReference>
<dbReference type="InterPro" id="IPR001304">
    <property type="entry name" value="C-type_lectin-like"/>
</dbReference>
<evidence type="ECO:0000256" key="9">
    <source>
        <dbReference type="ARBA" id="ARBA00022734"/>
    </source>
</evidence>
<dbReference type="GO" id="GO:0005886">
    <property type="term" value="C:plasma membrane"/>
    <property type="evidence" value="ECO:0007669"/>
    <property type="project" value="UniProtKB-SubCell"/>
</dbReference>
<dbReference type="InterPro" id="IPR000742">
    <property type="entry name" value="EGF"/>
</dbReference>
<dbReference type="Pfam" id="PF00008">
    <property type="entry name" value="EGF"/>
    <property type="match status" value="1"/>
</dbReference>
<comment type="similarity">
    <text evidence="2">Belongs to the selectin/LECAM family.</text>
</comment>
<feature type="transmembrane region" description="Helical" evidence="19">
    <location>
        <begin position="822"/>
        <end position="847"/>
    </location>
</feature>
<organism evidence="23 24">
    <name type="scientific">Eublepharis macularius</name>
    <name type="common">Leopard gecko</name>
    <name type="synonym">Cyrtodactylus macularius</name>
    <dbReference type="NCBI Taxonomy" id="481883"/>
    <lineage>
        <taxon>Eukaryota</taxon>
        <taxon>Metazoa</taxon>
        <taxon>Chordata</taxon>
        <taxon>Craniata</taxon>
        <taxon>Vertebrata</taxon>
        <taxon>Euteleostomi</taxon>
        <taxon>Lepidosauria</taxon>
        <taxon>Squamata</taxon>
        <taxon>Bifurcata</taxon>
        <taxon>Gekkota</taxon>
        <taxon>Eublepharidae</taxon>
        <taxon>Eublepharinae</taxon>
        <taxon>Eublepharis</taxon>
    </lineage>
</organism>
<dbReference type="SUPFAM" id="SSF57535">
    <property type="entry name" value="Complement control module/SCR domain"/>
    <property type="match status" value="10"/>
</dbReference>
<feature type="domain" description="Sushi" evidence="22">
    <location>
        <begin position="318"/>
        <end position="379"/>
    </location>
</feature>
<keyword evidence="14 19" id="KW-0472">Membrane</keyword>
<evidence type="ECO:0000256" key="5">
    <source>
        <dbReference type="ARBA" id="ARBA00022659"/>
    </source>
</evidence>
<feature type="domain" description="Sushi" evidence="22">
    <location>
        <begin position="442"/>
        <end position="503"/>
    </location>
</feature>
<dbReference type="SMART" id="SM00034">
    <property type="entry name" value="CLECT"/>
    <property type="match status" value="1"/>
</dbReference>
<dbReference type="Gene3D" id="2.10.25.10">
    <property type="entry name" value="Laminin"/>
    <property type="match status" value="1"/>
</dbReference>
<dbReference type="CDD" id="cd03592">
    <property type="entry name" value="CLECT_selectins_like"/>
    <property type="match status" value="1"/>
</dbReference>
<evidence type="ECO:0000256" key="12">
    <source>
        <dbReference type="ARBA" id="ARBA00022889"/>
    </source>
</evidence>
<dbReference type="Gene3D" id="3.10.100.10">
    <property type="entry name" value="Mannose-Binding Protein A, subunit A"/>
    <property type="match status" value="1"/>
</dbReference>
<dbReference type="PROSITE" id="PS50041">
    <property type="entry name" value="C_TYPE_LECTIN_2"/>
    <property type="match status" value="1"/>
</dbReference>
<comment type="caution">
    <text evidence="17">Lacks conserved residue(s) required for the propagation of feature annotation.</text>
</comment>
<evidence type="ECO:0000256" key="8">
    <source>
        <dbReference type="ARBA" id="ARBA00022729"/>
    </source>
</evidence>
<dbReference type="FunFam" id="3.10.100.10:FF:000007">
    <property type="entry name" value="L-selectin"/>
    <property type="match status" value="1"/>
</dbReference>
<evidence type="ECO:0000256" key="19">
    <source>
        <dbReference type="SAM" id="Phobius"/>
    </source>
</evidence>
<dbReference type="InterPro" id="IPR035976">
    <property type="entry name" value="Sushi/SCR/CCP_sf"/>
</dbReference>
<proteinExistence type="inferred from homology"/>
<dbReference type="PROSITE" id="PS00615">
    <property type="entry name" value="C_TYPE_LECTIN_1"/>
    <property type="match status" value="1"/>
</dbReference>
<evidence type="ECO:0000256" key="2">
    <source>
        <dbReference type="ARBA" id="ARBA00007360"/>
    </source>
</evidence>
<evidence type="ECO:0000256" key="18">
    <source>
        <dbReference type="PROSITE-ProRule" id="PRU00302"/>
    </source>
</evidence>
<dbReference type="InterPro" id="IPR016187">
    <property type="entry name" value="CTDL_fold"/>
</dbReference>
<evidence type="ECO:0000256" key="7">
    <source>
        <dbReference type="ARBA" id="ARBA00022723"/>
    </source>
</evidence>
<dbReference type="SMART" id="SM00032">
    <property type="entry name" value="CCP"/>
    <property type="match status" value="10"/>
</dbReference>
<evidence type="ECO:0000256" key="16">
    <source>
        <dbReference type="ARBA" id="ARBA00023180"/>
    </source>
</evidence>
<evidence type="ECO:0000313" key="24">
    <source>
        <dbReference type="RefSeq" id="XP_054837984.1"/>
    </source>
</evidence>
<dbReference type="PROSITE" id="PS01186">
    <property type="entry name" value="EGF_2"/>
    <property type="match status" value="1"/>
</dbReference>
<dbReference type="FunFam" id="2.10.70.10:FF:000001">
    <property type="entry name" value="Selectin P"/>
    <property type="match status" value="10"/>
</dbReference>
<dbReference type="Proteomes" id="UP001190640">
    <property type="component" value="Chromosome 5"/>
</dbReference>
<feature type="domain" description="Sushi" evidence="22">
    <location>
        <begin position="690"/>
        <end position="751"/>
    </location>
</feature>
<dbReference type="PANTHER" id="PTHR45656:SF4">
    <property type="entry name" value="PROTEIN CBR-CLEC-78"/>
    <property type="match status" value="1"/>
</dbReference>
<gene>
    <name evidence="24" type="primary">SELP</name>
</gene>
<dbReference type="InterPro" id="IPR002396">
    <property type="entry name" value="Selectin_superfamily"/>
</dbReference>
<keyword evidence="13 19" id="KW-1133">Transmembrane helix</keyword>
<reference evidence="24" key="1">
    <citation type="submission" date="2025-08" db="UniProtKB">
        <authorList>
            <consortium name="RefSeq"/>
        </authorList>
    </citation>
    <scope>IDENTIFICATION</scope>
    <source>
        <tissue evidence="24">Blood</tissue>
    </source>
</reference>
<evidence type="ECO:0000256" key="15">
    <source>
        <dbReference type="ARBA" id="ARBA00023157"/>
    </source>
</evidence>
<dbReference type="SMART" id="SM00181">
    <property type="entry name" value="EGF"/>
    <property type="match status" value="2"/>
</dbReference>
<feature type="disulfide bond" evidence="18">
    <location>
        <begin position="660"/>
        <end position="687"/>
    </location>
</feature>
<keyword evidence="23" id="KW-1185">Reference proteome</keyword>
<keyword evidence="10" id="KW-0677">Repeat</keyword>
<feature type="disulfide bond" evidence="17">
    <location>
        <begin position="180"/>
        <end position="189"/>
    </location>
</feature>
<dbReference type="Pfam" id="PF00059">
    <property type="entry name" value="Lectin_C"/>
    <property type="match status" value="1"/>
</dbReference>